<name>A0A0E9XDY0_ANGAN</name>
<reference evidence="1" key="1">
    <citation type="submission" date="2014-11" db="EMBL/GenBank/DDBJ databases">
        <authorList>
            <person name="Amaro Gonzalez C."/>
        </authorList>
    </citation>
    <scope>NUCLEOTIDE SEQUENCE</scope>
</reference>
<dbReference type="EMBL" id="GBXM01008689">
    <property type="protein sequence ID" value="JAH99888.1"/>
    <property type="molecule type" value="Transcribed_RNA"/>
</dbReference>
<reference evidence="1" key="2">
    <citation type="journal article" date="2015" name="Fish Shellfish Immunol.">
        <title>Early steps in the European eel (Anguilla anguilla)-Vibrio vulnificus interaction in the gills: Role of the RtxA13 toxin.</title>
        <authorList>
            <person name="Callol A."/>
            <person name="Pajuelo D."/>
            <person name="Ebbesson L."/>
            <person name="Teles M."/>
            <person name="MacKenzie S."/>
            <person name="Amaro C."/>
        </authorList>
    </citation>
    <scope>NUCLEOTIDE SEQUENCE</scope>
</reference>
<organism evidence="1">
    <name type="scientific">Anguilla anguilla</name>
    <name type="common">European freshwater eel</name>
    <name type="synonym">Muraena anguilla</name>
    <dbReference type="NCBI Taxonomy" id="7936"/>
    <lineage>
        <taxon>Eukaryota</taxon>
        <taxon>Metazoa</taxon>
        <taxon>Chordata</taxon>
        <taxon>Craniata</taxon>
        <taxon>Vertebrata</taxon>
        <taxon>Euteleostomi</taxon>
        <taxon>Actinopterygii</taxon>
        <taxon>Neopterygii</taxon>
        <taxon>Teleostei</taxon>
        <taxon>Anguilliformes</taxon>
        <taxon>Anguillidae</taxon>
        <taxon>Anguilla</taxon>
    </lineage>
</organism>
<dbReference type="AlphaFoldDB" id="A0A0E9XDY0"/>
<protein>
    <submittedName>
        <fullName evidence="1">Uncharacterized protein</fullName>
    </submittedName>
</protein>
<evidence type="ECO:0000313" key="1">
    <source>
        <dbReference type="EMBL" id="JAH99888.1"/>
    </source>
</evidence>
<proteinExistence type="predicted"/>
<accession>A0A0E9XDY0</accession>
<sequence>MREFCSVLIIYLLQYVSGYSVSARVKNRMLNFVLWRLVFRRCVILKPVFILGNILNENKKYVILTVTVI</sequence>